<dbReference type="STRING" id="1903179.BI347_00675"/>
<dbReference type="Proteomes" id="UP000180088">
    <property type="component" value="Unassembled WGS sequence"/>
</dbReference>
<protein>
    <submittedName>
        <fullName evidence="1">Uncharacterized protein</fullName>
    </submittedName>
</protein>
<evidence type="ECO:0000313" key="1">
    <source>
        <dbReference type="EMBL" id="OHX12174.1"/>
    </source>
</evidence>
<dbReference type="EMBL" id="MKCS01000001">
    <property type="protein sequence ID" value="OHX12174.1"/>
    <property type="molecule type" value="Genomic_DNA"/>
</dbReference>
<dbReference type="AlphaFoldDB" id="A0A1S1WY53"/>
<reference evidence="1 2" key="1">
    <citation type="submission" date="2016-09" db="EMBL/GenBank/DDBJ databases">
        <title>Chromobacterium muskegensis sp. nov., an insecticidal bacterium isolated from Sphagnum bogs.</title>
        <authorList>
            <person name="Sparks M.E."/>
            <person name="Blackburn M.B."/>
            <person name="Gundersen-Rindal D.E."/>
            <person name="Mitchell A."/>
            <person name="Farrar R."/>
            <person name="Kuhar D."/>
        </authorList>
    </citation>
    <scope>NUCLEOTIDE SEQUENCE [LARGE SCALE GENOMIC DNA]</scope>
    <source>
        <strain evidence="1 2">37-2</strain>
    </source>
</reference>
<organism evidence="1 2">
    <name type="scientific">Chromobacterium sphagni</name>
    <dbReference type="NCBI Taxonomy" id="1903179"/>
    <lineage>
        <taxon>Bacteria</taxon>
        <taxon>Pseudomonadati</taxon>
        <taxon>Pseudomonadota</taxon>
        <taxon>Betaproteobacteria</taxon>
        <taxon>Neisseriales</taxon>
        <taxon>Chromobacteriaceae</taxon>
        <taxon>Chromobacterium</taxon>
    </lineage>
</organism>
<name>A0A1S1WY53_9NEIS</name>
<gene>
    <name evidence="1" type="ORF">BI347_00675</name>
</gene>
<comment type="caution">
    <text evidence="1">The sequence shown here is derived from an EMBL/GenBank/DDBJ whole genome shotgun (WGS) entry which is preliminary data.</text>
</comment>
<accession>A0A1S1WY53</accession>
<evidence type="ECO:0000313" key="2">
    <source>
        <dbReference type="Proteomes" id="UP000180088"/>
    </source>
</evidence>
<sequence length="66" mass="7184">MPCMYEEMPDAVFNETGWPRPATPADRALDGSRGGWMGENTVFFGPARHAAMARENRRTTPTGAAA</sequence>
<proteinExistence type="predicted"/>